<sequence length="301" mass="34715">MEIQETSQRDIARFLQNAGASGWNWTAFSTRPNEDQRPPDFEGFISADKAQAYCNDNGVSRSYPYEDDPYDVREEYLDYRFMPVEALQKAYHADKGITTINFPLGSLKEAMSSQSVQFLPGQTTEQALPLLQAETIFPVQWNKLIDPAQEVDRFHVIGHRHAGHQVYEIGHSTRVVGSFSSLAEAEKCFKEQVRQYTDNTDKNDYLLIGQYKGREVVQDMEGWPESYSGLTLKTANYQYDNDLQAKIWNVQEISTLDEPKGIRHFLYARFDPESEKLTLYNDRLQETRPEDLKSINLSRSI</sequence>
<dbReference type="OrthoDB" id="6372253at2"/>
<protein>
    <submittedName>
        <fullName evidence="1">Uncharacterized protein</fullName>
    </submittedName>
</protein>
<evidence type="ECO:0000313" key="2">
    <source>
        <dbReference type="Proteomes" id="UP000199072"/>
    </source>
</evidence>
<accession>A0A1G7L5L9</accession>
<dbReference type="RefSeq" id="WP_091155462.1">
    <property type="nucleotide sequence ID" value="NZ_FNAI01000018.1"/>
</dbReference>
<evidence type="ECO:0000313" key="1">
    <source>
        <dbReference type="EMBL" id="SDF44797.1"/>
    </source>
</evidence>
<name>A0A1G7L5L9_9SPHI</name>
<dbReference type="AlphaFoldDB" id="A0A1G7L5L9"/>
<dbReference type="Proteomes" id="UP000199072">
    <property type="component" value="Unassembled WGS sequence"/>
</dbReference>
<gene>
    <name evidence="1" type="ORF">SAMN05216464_11847</name>
</gene>
<organism evidence="1 2">
    <name type="scientific">Mucilaginibacter pineti</name>
    <dbReference type="NCBI Taxonomy" id="1391627"/>
    <lineage>
        <taxon>Bacteria</taxon>
        <taxon>Pseudomonadati</taxon>
        <taxon>Bacteroidota</taxon>
        <taxon>Sphingobacteriia</taxon>
        <taxon>Sphingobacteriales</taxon>
        <taxon>Sphingobacteriaceae</taxon>
        <taxon>Mucilaginibacter</taxon>
    </lineage>
</organism>
<dbReference type="EMBL" id="FNAI01000018">
    <property type="protein sequence ID" value="SDF44797.1"/>
    <property type="molecule type" value="Genomic_DNA"/>
</dbReference>
<keyword evidence="2" id="KW-1185">Reference proteome</keyword>
<reference evidence="1 2" key="1">
    <citation type="submission" date="2016-10" db="EMBL/GenBank/DDBJ databases">
        <authorList>
            <person name="de Groot N.N."/>
        </authorList>
    </citation>
    <scope>NUCLEOTIDE SEQUENCE [LARGE SCALE GENOMIC DNA]</scope>
    <source>
        <strain evidence="1 2">47C3B</strain>
    </source>
</reference>
<dbReference type="STRING" id="1391627.SAMN05216464_11847"/>
<proteinExistence type="predicted"/>